<reference evidence="8 9" key="1">
    <citation type="submission" date="2018-12" db="EMBL/GenBank/DDBJ databases">
        <title>A novel vanA-carrying plasmid in a clinical isolate of Enterococcus avium.</title>
        <authorList>
            <person name="Bernasconi O.J."/>
            <person name="Luzzaro F."/>
            <person name="Endimiani A."/>
        </authorList>
    </citation>
    <scope>NUCLEOTIDE SEQUENCE [LARGE SCALE GENOMIC DNA]</scope>
    <source>
        <strain evidence="8 9">LC0559/18</strain>
    </source>
</reference>
<evidence type="ECO:0000259" key="7">
    <source>
        <dbReference type="Pfam" id="PF02826"/>
    </source>
</evidence>
<evidence type="ECO:0000256" key="2">
    <source>
        <dbReference type="ARBA" id="ARBA00022605"/>
    </source>
</evidence>
<evidence type="ECO:0000256" key="4">
    <source>
        <dbReference type="ARBA" id="ARBA00023027"/>
    </source>
</evidence>
<dbReference type="Gene3D" id="3.40.50.720">
    <property type="entry name" value="NAD(P)-binding Rossmann-like Domain"/>
    <property type="match status" value="2"/>
</dbReference>
<dbReference type="FunFam" id="3.40.50.720:FF:000203">
    <property type="entry name" value="D-3-phosphoglycerate dehydrogenase (SerA)"/>
    <property type="match status" value="1"/>
</dbReference>
<dbReference type="InterPro" id="IPR036291">
    <property type="entry name" value="NAD(P)-bd_dom_sf"/>
</dbReference>
<protein>
    <submittedName>
        <fullName evidence="8">Dihydrofolate reductase</fullName>
    </submittedName>
</protein>
<dbReference type="Proteomes" id="UP000288388">
    <property type="component" value="Unassembled WGS sequence"/>
</dbReference>
<dbReference type="Pfam" id="PF02826">
    <property type="entry name" value="2-Hacid_dh_C"/>
    <property type="match status" value="1"/>
</dbReference>
<dbReference type="InterPro" id="IPR006140">
    <property type="entry name" value="D-isomer_DH_NAD-bd"/>
</dbReference>
<name>A0A2N8PU50_ENTAV</name>
<dbReference type="PANTHER" id="PTHR42789">
    <property type="entry name" value="D-ISOMER SPECIFIC 2-HYDROXYACID DEHYDROGENASE FAMILY PROTEIN (AFU_ORTHOLOGUE AFUA_6G10090)"/>
    <property type="match status" value="1"/>
</dbReference>
<proteinExistence type="inferred from homology"/>
<evidence type="ECO:0000256" key="3">
    <source>
        <dbReference type="ARBA" id="ARBA00023002"/>
    </source>
</evidence>
<dbReference type="InterPro" id="IPR029752">
    <property type="entry name" value="D-isomer_DH_CS1"/>
</dbReference>
<keyword evidence="4" id="KW-0520">NAD</keyword>
<evidence type="ECO:0000256" key="5">
    <source>
        <dbReference type="RuleBase" id="RU003719"/>
    </source>
</evidence>
<comment type="caution">
    <text evidence="8">The sequence shown here is derived from an EMBL/GenBank/DDBJ whole genome shotgun (WGS) entry which is preliminary data.</text>
</comment>
<dbReference type="GO" id="GO:0008652">
    <property type="term" value="P:amino acid biosynthetic process"/>
    <property type="evidence" value="ECO:0007669"/>
    <property type="project" value="UniProtKB-KW"/>
</dbReference>
<evidence type="ECO:0000313" key="9">
    <source>
        <dbReference type="Proteomes" id="UP000288388"/>
    </source>
</evidence>
<evidence type="ECO:0000259" key="6">
    <source>
        <dbReference type="Pfam" id="PF00389"/>
    </source>
</evidence>
<feature type="domain" description="D-isomer specific 2-hydroxyacid dehydrogenase NAD-binding" evidence="7">
    <location>
        <begin position="110"/>
        <end position="311"/>
    </location>
</feature>
<dbReference type="EMBL" id="RYZS01000002">
    <property type="protein sequence ID" value="RVU92666.1"/>
    <property type="molecule type" value="Genomic_DNA"/>
</dbReference>
<dbReference type="PANTHER" id="PTHR42789:SF1">
    <property type="entry name" value="D-ISOMER SPECIFIC 2-HYDROXYACID DEHYDROGENASE FAMILY PROTEIN (AFU_ORTHOLOGUE AFUA_6G10090)"/>
    <property type="match status" value="1"/>
</dbReference>
<dbReference type="SUPFAM" id="SSF51735">
    <property type="entry name" value="NAD(P)-binding Rossmann-fold domains"/>
    <property type="match status" value="1"/>
</dbReference>
<dbReference type="Pfam" id="PF00389">
    <property type="entry name" value="2-Hacid_dh"/>
    <property type="match status" value="1"/>
</dbReference>
<dbReference type="CDD" id="cd12171">
    <property type="entry name" value="2-Hacid_dh_10"/>
    <property type="match status" value="1"/>
</dbReference>
<comment type="similarity">
    <text evidence="1 5">Belongs to the D-isomer specific 2-hydroxyacid dehydrogenase family.</text>
</comment>
<dbReference type="AlphaFoldDB" id="A0A2N8PU50"/>
<dbReference type="InterPro" id="IPR050857">
    <property type="entry name" value="D-2-hydroxyacid_DH"/>
</dbReference>
<dbReference type="GO" id="GO:0051287">
    <property type="term" value="F:NAD binding"/>
    <property type="evidence" value="ECO:0007669"/>
    <property type="project" value="InterPro"/>
</dbReference>
<accession>A0A2N8PU50</accession>
<dbReference type="InterPro" id="IPR006139">
    <property type="entry name" value="D-isomer_2_OHA_DH_cat_dom"/>
</dbReference>
<evidence type="ECO:0000313" key="8">
    <source>
        <dbReference type="EMBL" id="RVU92666.1"/>
    </source>
</evidence>
<organism evidence="8 9">
    <name type="scientific">Enterococcus avium</name>
    <name type="common">Streptococcus avium</name>
    <dbReference type="NCBI Taxonomy" id="33945"/>
    <lineage>
        <taxon>Bacteria</taxon>
        <taxon>Bacillati</taxon>
        <taxon>Bacillota</taxon>
        <taxon>Bacilli</taxon>
        <taxon>Lactobacillales</taxon>
        <taxon>Enterococcaceae</taxon>
        <taxon>Enterococcus</taxon>
    </lineage>
</organism>
<dbReference type="GO" id="GO:0016616">
    <property type="term" value="F:oxidoreductase activity, acting on the CH-OH group of donors, NAD or NADP as acceptor"/>
    <property type="evidence" value="ECO:0007669"/>
    <property type="project" value="InterPro"/>
</dbReference>
<dbReference type="RefSeq" id="WP_102873249.1">
    <property type="nucleotide sequence ID" value="NZ_JBEFQK010000001.1"/>
</dbReference>
<sequence length="343" mass="38142">MNILFTAEYDEALIDEVQKLGKVDIQGWAKGIGKLSEEELLSLVTDVEVIVTSYDDITEAVIDAAPRLKLIFCTRATPVNVDVDYAREKGIKVLFTPGRNSDSTAELTIGLMLSIARNIPFAYEELKKGNYTGSKDTDNQAKTGLKRDVVWGVGPQSPYVVFKGVELKGRTLGIIGYGSIGRRVASIARGFGMRILVFDPYVSNIDVDTLTTEKVGIDRLLTESDFISVHLKVSKETENFFDKKAFEKMKKSAYFINCSRAAVVNEADLIEALRTEQIAGAGLDVFSTEPIPEDHPFITELENVVITPHIAGATTDVLTNHTKMIIQELDRYMKQEPLLYEYK</sequence>
<dbReference type="SUPFAM" id="SSF52283">
    <property type="entry name" value="Formate/glycerate dehydrogenase catalytic domain-like"/>
    <property type="match status" value="1"/>
</dbReference>
<gene>
    <name evidence="8" type="ORF">EK398_19435</name>
</gene>
<keyword evidence="2" id="KW-0028">Amino-acid biosynthesis</keyword>
<evidence type="ECO:0000256" key="1">
    <source>
        <dbReference type="ARBA" id="ARBA00005854"/>
    </source>
</evidence>
<dbReference type="PROSITE" id="PS00065">
    <property type="entry name" value="D_2_HYDROXYACID_DH_1"/>
    <property type="match status" value="1"/>
</dbReference>
<keyword evidence="3 5" id="KW-0560">Oxidoreductase</keyword>
<feature type="domain" description="D-isomer specific 2-hydroxyacid dehydrogenase catalytic" evidence="6">
    <location>
        <begin position="6"/>
        <end position="338"/>
    </location>
</feature>